<gene>
    <name evidence="7" type="primary">pncB</name>
    <name evidence="11" type="ORF">HNR37_001210</name>
</gene>
<organism evidence="11 12">
    <name type="scientific">Desulfurispira natronophila</name>
    <dbReference type="NCBI Taxonomy" id="682562"/>
    <lineage>
        <taxon>Bacteria</taxon>
        <taxon>Pseudomonadati</taxon>
        <taxon>Chrysiogenota</taxon>
        <taxon>Chrysiogenia</taxon>
        <taxon>Chrysiogenales</taxon>
        <taxon>Chrysiogenaceae</taxon>
        <taxon>Desulfurispira</taxon>
    </lineage>
</organism>
<evidence type="ECO:0000259" key="10">
    <source>
        <dbReference type="Pfam" id="PF17767"/>
    </source>
</evidence>
<keyword evidence="4 7" id="KW-0597">Phosphoprotein</keyword>
<dbReference type="Proteomes" id="UP000528322">
    <property type="component" value="Unassembled WGS sequence"/>
</dbReference>
<dbReference type="InterPro" id="IPR006406">
    <property type="entry name" value="Nic_PRibTrfase"/>
</dbReference>
<dbReference type="InterPro" id="IPR041525">
    <property type="entry name" value="N/Namide_PRibTrfase"/>
</dbReference>
<evidence type="ECO:0000256" key="2">
    <source>
        <dbReference type="ARBA" id="ARBA00010897"/>
    </source>
</evidence>
<comment type="pathway">
    <text evidence="1 7 8">Cofactor biosynthesis; NAD(+) biosynthesis; nicotinate D-ribonucleotide from nicotinate: step 1/1.</text>
</comment>
<dbReference type="EMBL" id="JACHID010000006">
    <property type="protein sequence ID" value="MBB5021896.1"/>
    <property type="molecule type" value="Genomic_DNA"/>
</dbReference>
<dbReference type="GO" id="GO:0034355">
    <property type="term" value="P:NAD+ biosynthetic process via the salvage pathway"/>
    <property type="evidence" value="ECO:0007669"/>
    <property type="project" value="TreeGrafter"/>
</dbReference>
<comment type="PTM">
    <text evidence="7 8">Transiently phosphorylated on a His residue during the reaction cycle. Phosphorylation strongly increases the affinity for substrates and increases the rate of nicotinate D-ribonucleotide production. Dephosphorylation regenerates the low-affinity form of the enzyme, leading to product release.</text>
</comment>
<evidence type="ECO:0000313" key="11">
    <source>
        <dbReference type="EMBL" id="MBB5021896.1"/>
    </source>
</evidence>
<dbReference type="HAMAP" id="MF_00570">
    <property type="entry name" value="NAPRTase"/>
    <property type="match status" value="1"/>
</dbReference>
<dbReference type="PANTHER" id="PTHR11098">
    <property type="entry name" value="NICOTINATE PHOSPHORIBOSYLTRANSFERASE"/>
    <property type="match status" value="1"/>
</dbReference>
<feature type="modified residue" description="Phosphohistidine; by autocatalysis" evidence="7">
    <location>
        <position position="216"/>
    </location>
</feature>
<comment type="catalytic activity">
    <reaction evidence="7 8">
        <text>5-phospho-alpha-D-ribose 1-diphosphate + nicotinate + ATP + H2O = nicotinate beta-D-ribonucleotide + ADP + phosphate + diphosphate</text>
        <dbReference type="Rhea" id="RHEA:36163"/>
        <dbReference type="ChEBI" id="CHEBI:15377"/>
        <dbReference type="ChEBI" id="CHEBI:30616"/>
        <dbReference type="ChEBI" id="CHEBI:32544"/>
        <dbReference type="ChEBI" id="CHEBI:33019"/>
        <dbReference type="ChEBI" id="CHEBI:43474"/>
        <dbReference type="ChEBI" id="CHEBI:57502"/>
        <dbReference type="ChEBI" id="CHEBI:58017"/>
        <dbReference type="ChEBI" id="CHEBI:456216"/>
        <dbReference type="EC" id="6.3.4.21"/>
    </reaction>
</comment>
<name>A0A7W7Y4E6_9BACT</name>
<dbReference type="SUPFAM" id="SSF51690">
    <property type="entry name" value="Nicotinate/Quinolinate PRTase C-terminal domain-like"/>
    <property type="match status" value="1"/>
</dbReference>
<evidence type="ECO:0000256" key="6">
    <source>
        <dbReference type="ARBA" id="ARBA00022642"/>
    </source>
</evidence>
<reference evidence="11 12" key="1">
    <citation type="submission" date="2020-08" db="EMBL/GenBank/DDBJ databases">
        <title>Genomic Encyclopedia of Type Strains, Phase IV (KMG-IV): sequencing the most valuable type-strain genomes for metagenomic binning, comparative biology and taxonomic classification.</title>
        <authorList>
            <person name="Goeker M."/>
        </authorList>
    </citation>
    <scope>NUCLEOTIDE SEQUENCE [LARGE SCALE GENOMIC DNA]</scope>
    <source>
        <strain evidence="11 12">DSM 22071</strain>
    </source>
</reference>
<sequence length="393" mass="45775">MIITSLLDTDLYKLTMMQMAWRHYPDTQVEYTFICRNPHIYDMRVVFPTVRQELDNFCQLRFQDDELNYLRTLPYMRQEFVDWLRDYRLDPSHVTLKADGESGFTLIIRGPLLQTILYEVPLLAIINESTFAYHVPEAKYSLWRKRLEGKVELIRSAPDNEDFVFADFGTRRRFSRAHHRHVIEYLKQETPRHCIGTSNVLLAKELELLPVGTMAHEYLQVCQALAPSLEESQRYAFDLWFQEYQGQLGVALSDIITLDAFLRDFDRSLAVRYDGIRHDSGDPFAWGDRVIAHLENLGVDPRRKTLIFSNSLNIPRALEIYHYFRDRARITFGIGTNLTNDLGYTPLDIVIKITECNGVPVAKISDSPGKMVCKDSRFLQQLQQAFNVGEIHV</sequence>
<dbReference type="InterPro" id="IPR036068">
    <property type="entry name" value="Nicotinate_pribotase-like_C"/>
</dbReference>
<feature type="domain" description="Nicotinate phosphoribosyltransferase N-terminal" evidence="10">
    <location>
        <begin position="7"/>
        <end position="127"/>
    </location>
</feature>
<evidence type="ECO:0000256" key="5">
    <source>
        <dbReference type="ARBA" id="ARBA00022598"/>
    </source>
</evidence>
<dbReference type="SUPFAM" id="SSF54675">
    <property type="entry name" value="Nicotinate/Quinolinate PRTase N-terminal domain-like"/>
    <property type="match status" value="1"/>
</dbReference>
<proteinExistence type="inferred from homology"/>
<keyword evidence="11" id="KW-0808">Transferase</keyword>
<dbReference type="GO" id="GO:0005829">
    <property type="term" value="C:cytosol"/>
    <property type="evidence" value="ECO:0007669"/>
    <property type="project" value="TreeGrafter"/>
</dbReference>
<comment type="caution">
    <text evidence="11">The sequence shown here is derived from an EMBL/GenBank/DDBJ whole genome shotgun (WGS) entry which is preliminary data.</text>
</comment>
<dbReference type="InterPro" id="IPR040727">
    <property type="entry name" value="NAPRTase_N"/>
</dbReference>
<dbReference type="InterPro" id="IPR007229">
    <property type="entry name" value="Nic_PRibTrfase-Fam"/>
</dbReference>
<keyword evidence="11" id="KW-0328">Glycosyltransferase</keyword>
<evidence type="ECO:0000256" key="3">
    <source>
        <dbReference type="ARBA" id="ARBA00013236"/>
    </source>
</evidence>
<dbReference type="Gene3D" id="3.20.140.10">
    <property type="entry name" value="nicotinate phosphoribosyltransferase"/>
    <property type="match status" value="1"/>
</dbReference>
<dbReference type="Pfam" id="PF17767">
    <property type="entry name" value="NAPRTase_N"/>
    <property type="match status" value="1"/>
</dbReference>
<evidence type="ECO:0000259" key="9">
    <source>
        <dbReference type="Pfam" id="PF04095"/>
    </source>
</evidence>
<comment type="similarity">
    <text evidence="2 7 8">Belongs to the NAPRTase family.</text>
</comment>
<dbReference type="Pfam" id="PF04095">
    <property type="entry name" value="NAPRTase"/>
    <property type="match status" value="1"/>
</dbReference>
<evidence type="ECO:0000256" key="8">
    <source>
        <dbReference type="RuleBase" id="RU003838"/>
    </source>
</evidence>
<comment type="function">
    <text evidence="7 8">Catalyzes the synthesis of beta-nicotinate D-ribonucleotide from nicotinate and 5-phospho-D-ribose 1-phosphate at the expense of ATP.</text>
</comment>
<keyword evidence="12" id="KW-1185">Reference proteome</keyword>
<dbReference type="UniPathway" id="UPA00253">
    <property type="reaction ID" value="UER00457"/>
</dbReference>
<dbReference type="NCBIfam" id="NF003704">
    <property type="entry name" value="PRK05321.1"/>
    <property type="match status" value="1"/>
</dbReference>
<evidence type="ECO:0000256" key="7">
    <source>
        <dbReference type="HAMAP-Rule" id="MF_00570"/>
    </source>
</evidence>
<keyword evidence="5 7" id="KW-0436">Ligase</keyword>
<evidence type="ECO:0000256" key="4">
    <source>
        <dbReference type="ARBA" id="ARBA00022553"/>
    </source>
</evidence>
<dbReference type="GO" id="GO:0016757">
    <property type="term" value="F:glycosyltransferase activity"/>
    <property type="evidence" value="ECO:0007669"/>
    <property type="project" value="UniProtKB-KW"/>
</dbReference>
<dbReference type="RefSeq" id="WP_183731429.1">
    <property type="nucleotide sequence ID" value="NZ_JACHID010000006.1"/>
</dbReference>
<keyword evidence="6 7" id="KW-0662">Pyridine nucleotide biosynthesis</keyword>
<accession>A0A7W7Y4E6</accession>
<dbReference type="GO" id="GO:0004516">
    <property type="term" value="F:nicotinate phosphoribosyltransferase activity"/>
    <property type="evidence" value="ECO:0007669"/>
    <property type="project" value="UniProtKB-UniRule"/>
</dbReference>
<dbReference type="EC" id="6.3.4.21" evidence="3 7"/>
<evidence type="ECO:0000313" key="12">
    <source>
        <dbReference type="Proteomes" id="UP000528322"/>
    </source>
</evidence>
<evidence type="ECO:0000256" key="1">
    <source>
        <dbReference type="ARBA" id="ARBA00004952"/>
    </source>
</evidence>
<dbReference type="PANTHER" id="PTHR11098:SF1">
    <property type="entry name" value="NICOTINATE PHOSPHORIBOSYLTRANSFERASE"/>
    <property type="match status" value="1"/>
</dbReference>
<protein>
    <recommendedName>
        <fullName evidence="3 7">Nicotinate phosphoribosyltransferase</fullName>
        <shortName evidence="7">NAPRTase</shortName>
        <ecNumber evidence="3 7">6.3.4.21</ecNumber>
    </recommendedName>
</protein>
<dbReference type="PIRSF" id="PIRSF000484">
    <property type="entry name" value="NAPRT"/>
    <property type="match status" value="1"/>
</dbReference>
<dbReference type="AlphaFoldDB" id="A0A7W7Y4E6"/>
<feature type="domain" description="Nicotinate/nicotinamide phosphoribosyltransferase" evidence="9">
    <location>
        <begin position="163"/>
        <end position="390"/>
    </location>
</feature>
<dbReference type="NCBIfam" id="TIGR01514">
    <property type="entry name" value="NAPRTase"/>
    <property type="match status" value="1"/>
</dbReference>